<dbReference type="PANTHER" id="PTHR46411">
    <property type="entry name" value="FAMILY ATPASE, PUTATIVE-RELATED"/>
    <property type="match status" value="1"/>
</dbReference>
<evidence type="ECO:0000259" key="2">
    <source>
        <dbReference type="SMART" id="SM00382"/>
    </source>
</evidence>
<keyword evidence="4" id="KW-1185">Reference proteome</keyword>
<organism evidence="3 4">
    <name type="scientific">Cyphellophora attinorum</name>
    <dbReference type="NCBI Taxonomy" id="1664694"/>
    <lineage>
        <taxon>Eukaryota</taxon>
        <taxon>Fungi</taxon>
        <taxon>Dikarya</taxon>
        <taxon>Ascomycota</taxon>
        <taxon>Pezizomycotina</taxon>
        <taxon>Eurotiomycetes</taxon>
        <taxon>Chaetothyriomycetidae</taxon>
        <taxon>Chaetothyriales</taxon>
        <taxon>Cyphellophoraceae</taxon>
        <taxon>Cyphellophora</taxon>
    </lineage>
</organism>
<dbReference type="Pfam" id="PF00004">
    <property type="entry name" value="AAA"/>
    <property type="match status" value="1"/>
</dbReference>
<dbReference type="AlphaFoldDB" id="A0A0N1H3X7"/>
<name>A0A0N1H3X7_9EURO</name>
<evidence type="ECO:0000313" key="3">
    <source>
        <dbReference type="EMBL" id="KPI39742.1"/>
    </source>
</evidence>
<dbReference type="GO" id="GO:0016887">
    <property type="term" value="F:ATP hydrolysis activity"/>
    <property type="evidence" value="ECO:0007669"/>
    <property type="project" value="InterPro"/>
</dbReference>
<proteinExistence type="predicted"/>
<sequence length="284" mass="32167">MGGIGLNDKVWRVFDVGGIRDLQYDRDALEGLVLEPGDAEIVKAISYRQIVRRETISVDFISGKGQGQVILLHGPPGVGKTYTVESIAGHFSRPLLSLSVADIGVKEDEMEAKLTQWFELAEIWNAVLLIDEADVFLEKRSLNSIDDSFASRIHAKIEYPKLDNEKRIKIWEAFFKKMEAEAAGRWYVSKKAKAYVLSDKNAEETQWNGREIRNAFQTAIALAEYEASEDDARPAGQMVEVTAEHFRQVTEMSLKFSKHVDKITSMTEDKRAANRRERPDVDED</sequence>
<feature type="domain" description="AAA+ ATPase" evidence="2">
    <location>
        <begin position="66"/>
        <end position="256"/>
    </location>
</feature>
<evidence type="ECO:0000256" key="1">
    <source>
        <dbReference type="SAM" id="MobiDB-lite"/>
    </source>
</evidence>
<dbReference type="VEuPathDB" id="FungiDB:AB675_3564"/>
<dbReference type="InterPro" id="IPR003593">
    <property type="entry name" value="AAA+_ATPase"/>
</dbReference>
<dbReference type="Proteomes" id="UP000038010">
    <property type="component" value="Unassembled WGS sequence"/>
</dbReference>
<accession>A0A0N1H3X7</accession>
<dbReference type="SMART" id="SM00382">
    <property type="entry name" value="AAA"/>
    <property type="match status" value="1"/>
</dbReference>
<dbReference type="PANTHER" id="PTHR46411:SF4">
    <property type="entry name" value="AAA+ ATPASE DOMAIN-CONTAINING PROTEIN"/>
    <property type="match status" value="1"/>
</dbReference>
<gene>
    <name evidence="3" type="ORF">AB675_3564</name>
</gene>
<evidence type="ECO:0000313" key="4">
    <source>
        <dbReference type="Proteomes" id="UP000038010"/>
    </source>
</evidence>
<dbReference type="GO" id="GO:0005524">
    <property type="term" value="F:ATP binding"/>
    <property type="evidence" value="ECO:0007669"/>
    <property type="project" value="InterPro"/>
</dbReference>
<dbReference type="RefSeq" id="XP_017999705.1">
    <property type="nucleotide sequence ID" value="XM_018143625.1"/>
</dbReference>
<dbReference type="STRING" id="1664694.A0A0N1H3X7"/>
<dbReference type="OrthoDB" id="10042665at2759"/>
<dbReference type="GeneID" id="28735505"/>
<dbReference type="SUPFAM" id="SSF52540">
    <property type="entry name" value="P-loop containing nucleoside triphosphate hydrolases"/>
    <property type="match status" value="1"/>
</dbReference>
<comment type="caution">
    <text evidence="3">The sequence shown here is derived from an EMBL/GenBank/DDBJ whole genome shotgun (WGS) entry which is preliminary data.</text>
</comment>
<dbReference type="InterPro" id="IPR003959">
    <property type="entry name" value="ATPase_AAA_core"/>
</dbReference>
<dbReference type="EMBL" id="LFJN01000014">
    <property type="protein sequence ID" value="KPI39742.1"/>
    <property type="molecule type" value="Genomic_DNA"/>
</dbReference>
<dbReference type="InterPro" id="IPR056599">
    <property type="entry name" value="AAA_lid_fung"/>
</dbReference>
<reference evidence="3 4" key="1">
    <citation type="submission" date="2015-06" db="EMBL/GenBank/DDBJ databases">
        <title>Draft genome of the ant-associated black yeast Phialophora attae CBS 131958.</title>
        <authorList>
            <person name="Moreno L.F."/>
            <person name="Stielow B.J."/>
            <person name="de Hoog S."/>
            <person name="Vicente V.A."/>
            <person name="Weiss V.A."/>
            <person name="de Vries M."/>
            <person name="Cruz L.M."/>
            <person name="Souza E.M."/>
        </authorList>
    </citation>
    <scope>NUCLEOTIDE SEQUENCE [LARGE SCALE GENOMIC DNA]</scope>
    <source>
        <strain evidence="3 4">CBS 131958</strain>
    </source>
</reference>
<feature type="region of interest" description="Disordered" evidence="1">
    <location>
        <begin position="265"/>
        <end position="284"/>
    </location>
</feature>
<protein>
    <recommendedName>
        <fullName evidence="2">AAA+ ATPase domain-containing protein</fullName>
    </recommendedName>
</protein>
<dbReference type="Gene3D" id="3.40.50.300">
    <property type="entry name" value="P-loop containing nucleotide triphosphate hydrolases"/>
    <property type="match status" value="1"/>
</dbReference>
<dbReference type="Pfam" id="PF23232">
    <property type="entry name" value="AAA_lid_13"/>
    <property type="match status" value="1"/>
</dbReference>
<dbReference type="InterPro" id="IPR027417">
    <property type="entry name" value="P-loop_NTPase"/>
</dbReference>